<reference evidence="2" key="1">
    <citation type="submission" date="2025-08" db="UniProtKB">
        <authorList>
            <consortium name="RefSeq"/>
        </authorList>
    </citation>
    <scope>IDENTIFICATION</scope>
</reference>
<dbReference type="InterPro" id="IPR029063">
    <property type="entry name" value="SAM-dependent_MTases_sf"/>
</dbReference>
<dbReference type="Proteomes" id="UP000515154">
    <property type="component" value="Unplaced"/>
</dbReference>
<dbReference type="AlphaFoldDB" id="A0A7E6EM57"/>
<proteinExistence type="predicted"/>
<dbReference type="KEGG" id="osn:115231747"/>
<organism evidence="1 2">
    <name type="scientific">Octopus sinensis</name>
    <name type="common">East Asian common octopus</name>
    <dbReference type="NCBI Taxonomy" id="2607531"/>
    <lineage>
        <taxon>Eukaryota</taxon>
        <taxon>Metazoa</taxon>
        <taxon>Spiralia</taxon>
        <taxon>Lophotrochozoa</taxon>
        <taxon>Mollusca</taxon>
        <taxon>Cephalopoda</taxon>
        <taxon>Coleoidea</taxon>
        <taxon>Octopodiformes</taxon>
        <taxon>Octopoda</taxon>
        <taxon>Incirrata</taxon>
        <taxon>Octopodidae</taxon>
        <taxon>Octopus</taxon>
    </lineage>
</organism>
<dbReference type="RefSeq" id="XP_036356045.1">
    <property type="nucleotide sequence ID" value="XM_036500152.1"/>
</dbReference>
<dbReference type="Gene3D" id="3.40.50.150">
    <property type="entry name" value="Vaccinia Virus protein VP39"/>
    <property type="match status" value="1"/>
</dbReference>
<keyword evidence="1" id="KW-1185">Reference proteome</keyword>
<protein>
    <submittedName>
        <fullName evidence="2">Dimethyladenosine transferase-like</fullName>
    </submittedName>
</protein>
<accession>A0A7E6EM57</accession>
<sequence>MAVRLVAKPGDKHYCRLSANVQLLARVDHLMKMTNNVHNSLGEFSTNIIPKIKQHMDHNEKEKIKEITNSFSYSQEDLEQIGITKNEKIIVPETYENNVTLDLTDNSIKKIENSEFKERKLENNTLLTHKLVNIMTGKI</sequence>
<evidence type="ECO:0000313" key="2">
    <source>
        <dbReference type="RefSeq" id="XP_036356045.1"/>
    </source>
</evidence>
<name>A0A7E6EM57_9MOLL</name>
<gene>
    <name evidence="2" type="primary">LOC115231747</name>
</gene>
<evidence type="ECO:0000313" key="1">
    <source>
        <dbReference type="Proteomes" id="UP000515154"/>
    </source>
</evidence>